<accession>A0ABP8GPM9</accession>
<evidence type="ECO:0000313" key="1">
    <source>
        <dbReference type="EMBL" id="GAA4328157.1"/>
    </source>
</evidence>
<evidence type="ECO:0000313" key="2">
    <source>
        <dbReference type="Proteomes" id="UP001500582"/>
    </source>
</evidence>
<keyword evidence="2" id="KW-1185">Reference proteome</keyword>
<comment type="caution">
    <text evidence="1">The sequence shown here is derived from an EMBL/GenBank/DDBJ whole genome shotgun (WGS) entry which is preliminary data.</text>
</comment>
<dbReference type="RefSeq" id="WP_345212141.1">
    <property type="nucleotide sequence ID" value="NZ_BAABFT010000008.1"/>
</dbReference>
<proteinExistence type="predicted"/>
<dbReference type="Proteomes" id="UP001500582">
    <property type="component" value="Unassembled WGS sequence"/>
</dbReference>
<sequence length="86" mass="10175">MTYNVNEMYEYLLTELDSKSIRYNDQIFDSGCRMIDIWYGDLFYVVQIEEDSVGFSIVEEAGFGTIPDMHFFDIEKFKIKLRSVFG</sequence>
<dbReference type="EMBL" id="BAABFT010000008">
    <property type="protein sequence ID" value="GAA4328157.1"/>
    <property type="molecule type" value="Genomic_DNA"/>
</dbReference>
<organism evidence="1 2">
    <name type="scientific">Mucilaginibacter gynuensis</name>
    <dbReference type="NCBI Taxonomy" id="1302236"/>
    <lineage>
        <taxon>Bacteria</taxon>
        <taxon>Pseudomonadati</taxon>
        <taxon>Bacteroidota</taxon>
        <taxon>Sphingobacteriia</taxon>
        <taxon>Sphingobacteriales</taxon>
        <taxon>Sphingobacteriaceae</taxon>
        <taxon>Mucilaginibacter</taxon>
    </lineage>
</organism>
<gene>
    <name evidence="1" type="ORF">GCM10023149_32040</name>
</gene>
<reference evidence="2" key="1">
    <citation type="journal article" date="2019" name="Int. J. Syst. Evol. Microbiol.">
        <title>The Global Catalogue of Microorganisms (GCM) 10K type strain sequencing project: providing services to taxonomists for standard genome sequencing and annotation.</title>
        <authorList>
            <consortium name="The Broad Institute Genomics Platform"/>
            <consortium name="The Broad Institute Genome Sequencing Center for Infectious Disease"/>
            <person name="Wu L."/>
            <person name="Ma J."/>
        </authorList>
    </citation>
    <scope>NUCLEOTIDE SEQUENCE [LARGE SCALE GENOMIC DNA]</scope>
    <source>
        <strain evidence="2">JCM 17705</strain>
    </source>
</reference>
<protein>
    <submittedName>
        <fullName evidence="1">Uncharacterized protein</fullName>
    </submittedName>
</protein>
<name>A0ABP8GPM9_9SPHI</name>